<gene>
    <name evidence="1" type="ORF">ACFO4R_05555</name>
</gene>
<sequence length="91" mass="10881">MDKERVGDGFGSYVKALKYQERIYEKNPESGRFFREGTKKKEDLQIVNKLTRRRKNEGNPSKFSREYRTFAVGFESEVITRNQRFVYSMNL</sequence>
<dbReference type="RefSeq" id="WP_379788056.1">
    <property type="nucleotide sequence ID" value="NZ_JBHSHL010000019.1"/>
</dbReference>
<accession>A0ABV9QPF0</accession>
<evidence type="ECO:0000313" key="2">
    <source>
        <dbReference type="Proteomes" id="UP001595916"/>
    </source>
</evidence>
<protein>
    <submittedName>
        <fullName evidence="1">Uncharacterized protein</fullName>
    </submittedName>
</protein>
<dbReference type="Proteomes" id="UP001595916">
    <property type="component" value="Unassembled WGS sequence"/>
</dbReference>
<dbReference type="EMBL" id="JBHSHL010000019">
    <property type="protein sequence ID" value="MFC4804546.1"/>
    <property type="molecule type" value="Genomic_DNA"/>
</dbReference>
<reference evidence="2" key="1">
    <citation type="journal article" date="2019" name="Int. J. Syst. Evol. Microbiol.">
        <title>The Global Catalogue of Microorganisms (GCM) 10K type strain sequencing project: providing services to taxonomists for standard genome sequencing and annotation.</title>
        <authorList>
            <consortium name="The Broad Institute Genomics Platform"/>
            <consortium name="The Broad Institute Genome Sequencing Center for Infectious Disease"/>
            <person name="Wu L."/>
            <person name="Ma J."/>
        </authorList>
    </citation>
    <scope>NUCLEOTIDE SEQUENCE [LARGE SCALE GENOMIC DNA]</scope>
    <source>
        <strain evidence="2">CCUG 46385</strain>
    </source>
</reference>
<organism evidence="1 2">
    <name type="scientific">Filifactor villosus</name>
    <dbReference type="NCBI Taxonomy" id="29374"/>
    <lineage>
        <taxon>Bacteria</taxon>
        <taxon>Bacillati</taxon>
        <taxon>Bacillota</taxon>
        <taxon>Clostridia</taxon>
        <taxon>Peptostreptococcales</taxon>
        <taxon>Filifactoraceae</taxon>
        <taxon>Filifactor</taxon>
    </lineage>
</organism>
<name>A0ABV9QPF0_9FIRM</name>
<proteinExistence type="predicted"/>
<keyword evidence="2" id="KW-1185">Reference proteome</keyword>
<evidence type="ECO:0000313" key="1">
    <source>
        <dbReference type="EMBL" id="MFC4804546.1"/>
    </source>
</evidence>
<comment type="caution">
    <text evidence="1">The sequence shown here is derived from an EMBL/GenBank/DDBJ whole genome shotgun (WGS) entry which is preliminary data.</text>
</comment>